<comment type="caution">
    <text evidence="1">The sequence shown here is derived from an EMBL/GenBank/DDBJ whole genome shotgun (WGS) entry which is preliminary data.</text>
</comment>
<gene>
    <name evidence="1" type="ORF">E0486_18425</name>
</gene>
<organism evidence="1 2">
    <name type="scientific">Flaviaesturariibacter aridisoli</name>
    <dbReference type="NCBI Taxonomy" id="2545761"/>
    <lineage>
        <taxon>Bacteria</taxon>
        <taxon>Pseudomonadati</taxon>
        <taxon>Bacteroidota</taxon>
        <taxon>Chitinophagia</taxon>
        <taxon>Chitinophagales</taxon>
        <taxon>Chitinophagaceae</taxon>
        <taxon>Flaviaestuariibacter</taxon>
    </lineage>
</organism>
<dbReference type="RefSeq" id="WP_131854513.1">
    <property type="nucleotide sequence ID" value="NZ_SKFH01000076.1"/>
</dbReference>
<dbReference type="EMBL" id="SKFH01000076">
    <property type="protein sequence ID" value="TCZ63786.1"/>
    <property type="molecule type" value="Genomic_DNA"/>
</dbReference>
<proteinExistence type="predicted"/>
<dbReference type="Proteomes" id="UP000295164">
    <property type="component" value="Unassembled WGS sequence"/>
</dbReference>
<sequence length="39" mass="4370">MTAQELNRIGTEMNALLPLRVSNDEERMGLDLSQHGESL</sequence>
<name>A0A4R4DPF6_9BACT</name>
<accession>A0A4R4DPF6</accession>
<reference evidence="1 2" key="1">
    <citation type="submission" date="2019-03" db="EMBL/GenBank/DDBJ databases">
        <authorList>
            <person name="Kim M.K.M."/>
        </authorList>
    </citation>
    <scope>NUCLEOTIDE SEQUENCE [LARGE SCALE GENOMIC DNA]</scope>
    <source>
        <strain evidence="1 2">17J68-15</strain>
    </source>
</reference>
<keyword evidence="2" id="KW-1185">Reference proteome</keyword>
<evidence type="ECO:0000313" key="2">
    <source>
        <dbReference type="Proteomes" id="UP000295164"/>
    </source>
</evidence>
<dbReference type="AlphaFoldDB" id="A0A4R4DPF6"/>
<evidence type="ECO:0000313" key="1">
    <source>
        <dbReference type="EMBL" id="TCZ63786.1"/>
    </source>
</evidence>
<protein>
    <submittedName>
        <fullName evidence="1">Ammonium transporter</fullName>
    </submittedName>
</protein>